<proteinExistence type="predicted"/>
<dbReference type="AlphaFoldDB" id="A0A4S8SBI3"/>
<accession>A0A4S8SBI3</accession>
<organism evidence="1 2">
    <name type="scientific">Aureobasidium pullulans</name>
    <name type="common">Black yeast</name>
    <name type="synonym">Pullularia pullulans</name>
    <dbReference type="NCBI Taxonomy" id="5580"/>
    <lineage>
        <taxon>Eukaryota</taxon>
        <taxon>Fungi</taxon>
        <taxon>Dikarya</taxon>
        <taxon>Ascomycota</taxon>
        <taxon>Pezizomycotina</taxon>
        <taxon>Dothideomycetes</taxon>
        <taxon>Dothideomycetidae</taxon>
        <taxon>Dothideales</taxon>
        <taxon>Saccotheciaceae</taxon>
        <taxon>Aureobasidium</taxon>
    </lineage>
</organism>
<gene>
    <name evidence="1" type="ORF">D6D28_07251</name>
</gene>
<dbReference type="EMBL" id="QZAF01000379">
    <property type="protein sequence ID" value="THV67750.1"/>
    <property type="molecule type" value="Genomic_DNA"/>
</dbReference>
<comment type="caution">
    <text evidence="1">The sequence shown here is derived from an EMBL/GenBank/DDBJ whole genome shotgun (WGS) entry which is preliminary data.</text>
</comment>
<evidence type="ECO:0000313" key="1">
    <source>
        <dbReference type="EMBL" id="THV67750.1"/>
    </source>
</evidence>
<reference evidence="1 2" key="1">
    <citation type="submission" date="2018-10" db="EMBL/GenBank/DDBJ databases">
        <title>Fifty Aureobasidium pullulans genomes reveal a recombining polyextremotolerant generalist.</title>
        <authorList>
            <person name="Gostincar C."/>
            <person name="Turk M."/>
            <person name="Zajc J."/>
            <person name="Gunde-Cimerman N."/>
        </authorList>
    </citation>
    <scope>NUCLEOTIDE SEQUENCE [LARGE SCALE GENOMIC DNA]</scope>
    <source>
        <strain evidence="1 2">EXF-11900</strain>
    </source>
</reference>
<sequence length="130" mass="14700">MARTNNNQVHNAADMQRAYAMYAKNIDLKFLGVDFENDVGKMCPVHGDNKSIKSKRNVVFHSTTMHTSDGKYKVWVVRSKSKYTQDIFEVKKPTKEEFLKVMLERATDKDAAGNKIIIKAEGETEDAAAV</sequence>
<name>A0A4S8SBI3_AURPU</name>
<protein>
    <submittedName>
        <fullName evidence="1">Uncharacterized protein</fullName>
    </submittedName>
</protein>
<evidence type="ECO:0000313" key="2">
    <source>
        <dbReference type="Proteomes" id="UP000304951"/>
    </source>
</evidence>
<dbReference type="Proteomes" id="UP000304951">
    <property type="component" value="Unassembled WGS sequence"/>
</dbReference>